<dbReference type="EMBL" id="WJNH01000016">
    <property type="protein sequence ID" value="MRG88148.1"/>
    <property type="molecule type" value="Genomic_DNA"/>
</dbReference>
<dbReference type="OrthoDB" id="9848839at2"/>
<protein>
    <submittedName>
        <fullName evidence="2">Uncharacterized protein</fullName>
    </submittedName>
</protein>
<keyword evidence="3" id="KW-1185">Reference proteome</keyword>
<gene>
    <name evidence="2" type="ORF">GH754_17975</name>
</gene>
<accession>A0A6G1XBI4</accession>
<dbReference type="Proteomes" id="UP000480185">
    <property type="component" value="Unassembled WGS sequence"/>
</dbReference>
<keyword evidence="1" id="KW-0812">Transmembrane</keyword>
<dbReference type="AlphaFoldDB" id="A0A6G1XBI4"/>
<name>A0A6G1XBI4_9BACI</name>
<proteinExistence type="predicted"/>
<keyword evidence="1" id="KW-1133">Transmembrane helix</keyword>
<evidence type="ECO:0000313" key="2">
    <source>
        <dbReference type="EMBL" id="MRG88148.1"/>
    </source>
</evidence>
<feature type="transmembrane region" description="Helical" evidence="1">
    <location>
        <begin position="81"/>
        <end position="102"/>
    </location>
</feature>
<dbReference type="RefSeq" id="WP_153730020.1">
    <property type="nucleotide sequence ID" value="NZ_WJNH01000016.1"/>
</dbReference>
<evidence type="ECO:0000313" key="3">
    <source>
        <dbReference type="Proteomes" id="UP000480185"/>
    </source>
</evidence>
<organism evidence="2 3">
    <name type="scientific">Salinibacillus xinjiangensis</name>
    <dbReference type="NCBI Taxonomy" id="1229268"/>
    <lineage>
        <taxon>Bacteria</taxon>
        <taxon>Bacillati</taxon>
        <taxon>Bacillota</taxon>
        <taxon>Bacilli</taxon>
        <taxon>Bacillales</taxon>
        <taxon>Bacillaceae</taxon>
        <taxon>Salinibacillus</taxon>
    </lineage>
</organism>
<feature type="transmembrane region" description="Helical" evidence="1">
    <location>
        <begin position="57"/>
        <end position="75"/>
    </location>
</feature>
<keyword evidence="1" id="KW-0472">Membrane</keyword>
<reference evidence="2 3" key="1">
    <citation type="submission" date="2019-11" db="EMBL/GenBank/DDBJ databases">
        <authorList>
            <person name="Li J."/>
        </authorList>
    </citation>
    <scope>NUCLEOTIDE SEQUENCE [LARGE SCALE GENOMIC DNA]</scope>
    <source>
        <strain evidence="2 3">J4</strain>
    </source>
</reference>
<comment type="caution">
    <text evidence="2">The sequence shown here is derived from an EMBL/GenBank/DDBJ whole genome shotgun (WGS) entry which is preliminary data.</text>
</comment>
<evidence type="ECO:0000256" key="1">
    <source>
        <dbReference type="SAM" id="Phobius"/>
    </source>
</evidence>
<sequence>MKLKLDSFVLQKEIKNRALDLINSESDTVAINLLKEITSVGELRKIRIFTECQKKNIANNFTILAIFISSTALVLPSIERIFPFGYIVISMALSIGLIFTVFKEILPFINKTDEYNTKIDYLLWLIDEEIERRYTYLK</sequence>